<accession>A0A0F9TXM1</accession>
<dbReference type="AlphaFoldDB" id="A0A0F9TXM1"/>
<evidence type="ECO:0000313" key="1">
    <source>
        <dbReference type="EMBL" id="KKN53861.1"/>
    </source>
</evidence>
<gene>
    <name evidence="1" type="ORF">LCGC14_0598200</name>
</gene>
<comment type="caution">
    <text evidence="1">The sequence shown here is derived from an EMBL/GenBank/DDBJ whole genome shotgun (WGS) entry which is preliminary data.</text>
</comment>
<sequence length="96" mass="10960">MTDEQKQKSYGDYLDSRKPFDEIVLTFEQFIESITADDTEPGVCPKCSTDDLDYQCSEPCGDSIKYPYTCNKCGFEGVEWYGLQFAGHWDTDGNEL</sequence>
<proteinExistence type="predicted"/>
<reference evidence="1" key="1">
    <citation type="journal article" date="2015" name="Nature">
        <title>Complex archaea that bridge the gap between prokaryotes and eukaryotes.</title>
        <authorList>
            <person name="Spang A."/>
            <person name="Saw J.H."/>
            <person name="Jorgensen S.L."/>
            <person name="Zaremba-Niedzwiedzka K."/>
            <person name="Martijn J."/>
            <person name="Lind A.E."/>
            <person name="van Eijk R."/>
            <person name="Schleper C."/>
            <person name="Guy L."/>
            <person name="Ettema T.J."/>
        </authorList>
    </citation>
    <scope>NUCLEOTIDE SEQUENCE</scope>
</reference>
<name>A0A0F9TXM1_9ZZZZ</name>
<organism evidence="1">
    <name type="scientific">marine sediment metagenome</name>
    <dbReference type="NCBI Taxonomy" id="412755"/>
    <lineage>
        <taxon>unclassified sequences</taxon>
        <taxon>metagenomes</taxon>
        <taxon>ecological metagenomes</taxon>
    </lineage>
</organism>
<dbReference type="EMBL" id="LAZR01000954">
    <property type="protein sequence ID" value="KKN53861.1"/>
    <property type="molecule type" value="Genomic_DNA"/>
</dbReference>
<protein>
    <submittedName>
        <fullName evidence="1">Uncharacterized protein</fullName>
    </submittedName>
</protein>